<dbReference type="RefSeq" id="WP_047762933.1">
    <property type="nucleotide sequence ID" value="NZ_LAQL01000003.1"/>
</dbReference>
<dbReference type="Gene3D" id="3.40.190.10">
    <property type="entry name" value="Periplasmic binding protein-like II"/>
    <property type="match status" value="1"/>
</dbReference>
<dbReference type="PANTHER" id="PTHR30290">
    <property type="entry name" value="PERIPLASMIC BINDING COMPONENT OF ABC TRANSPORTER"/>
    <property type="match status" value="1"/>
</dbReference>
<dbReference type="GO" id="GO:0015833">
    <property type="term" value="P:peptide transport"/>
    <property type="evidence" value="ECO:0007669"/>
    <property type="project" value="TreeGrafter"/>
</dbReference>
<gene>
    <name evidence="6" type="ORF">WH96_04425</name>
</gene>
<evidence type="ECO:0000313" key="7">
    <source>
        <dbReference type="Proteomes" id="UP000035444"/>
    </source>
</evidence>
<dbReference type="InterPro" id="IPR000914">
    <property type="entry name" value="SBP_5_dom"/>
</dbReference>
<dbReference type="EMBL" id="LAQL01000003">
    <property type="protein sequence ID" value="KLN61598.1"/>
    <property type="molecule type" value="Genomic_DNA"/>
</dbReference>
<evidence type="ECO:0000313" key="6">
    <source>
        <dbReference type="EMBL" id="KLN61598.1"/>
    </source>
</evidence>
<dbReference type="OrthoDB" id="9803988at2"/>
<comment type="subcellular location">
    <subcellularLocation>
        <location evidence="1">Periplasm</location>
    </subcellularLocation>
</comment>
<dbReference type="GO" id="GO:0030288">
    <property type="term" value="C:outer membrane-bounded periplasmic space"/>
    <property type="evidence" value="ECO:0007669"/>
    <property type="project" value="UniProtKB-ARBA"/>
</dbReference>
<accession>A0A0H2MGT4</accession>
<reference evidence="6 7" key="1">
    <citation type="submission" date="2015-03" db="EMBL/GenBank/DDBJ databases">
        <title>Genome Sequence of Kiloniella spongiae MEBiC09566, isolated from a marine sponge.</title>
        <authorList>
            <person name="Shao Z."/>
            <person name="Wang L."/>
            <person name="Li X."/>
        </authorList>
    </citation>
    <scope>NUCLEOTIDE SEQUENCE [LARGE SCALE GENOMIC DNA]</scope>
    <source>
        <strain evidence="6 7">MEBiC09566</strain>
    </source>
</reference>
<dbReference type="SUPFAM" id="SSF53850">
    <property type="entry name" value="Periplasmic binding protein-like II"/>
    <property type="match status" value="1"/>
</dbReference>
<proteinExistence type="inferred from homology"/>
<evidence type="ECO:0000256" key="1">
    <source>
        <dbReference type="ARBA" id="ARBA00004418"/>
    </source>
</evidence>
<dbReference type="PATRIC" id="fig|1489064.4.peg.2075"/>
<dbReference type="PIRSF" id="PIRSF002741">
    <property type="entry name" value="MppA"/>
    <property type="match status" value="1"/>
</dbReference>
<comment type="caution">
    <text evidence="6">The sequence shown here is derived from an EMBL/GenBank/DDBJ whole genome shotgun (WGS) entry which is preliminary data.</text>
</comment>
<keyword evidence="7" id="KW-1185">Reference proteome</keyword>
<name>A0A0H2MGT4_9PROT</name>
<sequence>MKKTNIEWTKIPVGRRSFLQGASMLGLAGATGLGFSGNAFADGAVLKTRAYADMRSLDPAFSQGVPDEEIQAPIYNKLIQYKSGSEWGWQLDAAESIEQVDGTHINFTLKDNIGFTNGFGAMTAEDVKYSFERIIDDKLESSNKPDWSALDHVEVTGERTGTIVLKNAFQPLWSITLPYIAGNIVSKKAFESVGGKIDTTPVATSGPYMHKSWVPKQKTTLVRNPDWKGDPAAFDEIQIYPIDDEKASEIAYEANSIDFTRVSLDSLDRLKSSPPENTTVAEFPSLFYVWVGMNLSNPKLGNLKLRQAIQYAIDVPSIMQASYFGGAAPSTGIIAPGLSGHRDQSLTGIAANLEMAQKLMDESGESNVSLTIDILNKSTNVTTAQIIQANLAAIGISLEVRLHEGATFWNLGGNEDLELILNRFSMTPDPYYATSWFITEQAGVWNWERFGSEEFDKIHTDAQAESDPVKRNQMYQRAQDLMEESGAYKFITHEATPNIYRNTISPALRPDGLPLYRYFSKA</sequence>
<evidence type="ECO:0000256" key="4">
    <source>
        <dbReference type="ARBA" id="ARBA00022729"/>
    </source>
</evidence>
<comment type="similarity">
    <text evidence="2">Belongs to the bacterial solute-binding protein 5 family.</text>
</comment>
<dbReference type="NCBIfam" id="TIGR01409">
    <property type="entry name" value="TAT_signal_seq"/>
    <property type="match status" value="1"/>
</dbReference>
<dbReference type="PANTHER" id="PTHR30290:SF9">
    <property type="entry name" value="OLIGOPEPTIDE-BINDING PROTEIN APPA"/>
    <property type="match status" value="1"/>
</dbReference>
<dbReference type="InterPro" id="IPR019546">
    <property type="entry name" value="TAT_signal_bac_arc"/>
</dbReference>
<organism evidence="6 7">
    <name type="scientific">Kiloniella spongiae</name>
    <dbReference type="NCBI Taxonomy" id="1489064"/>
    <lineage>
        <taxon>Bacteria</taxon>
        <taxon>Pseudomonadati</taxon>
        <taxon>Pseudomonadota</taxon>
        <taxon>Alphaproteobacteria</taxon>
        <taxon>Rhodospirillales</taxon>
        <taxon>Kiloniellaceae</taxon>
        <taxon>Kiloniella</taxon>
    </lineage>
</organism>
<keyword evidence="3" id="KW-0813">Transport</keyword>
<dbReference type="Gene3D" id="3.90.76.10">
    <property type="entry name" value="Dipeptide-binding Protein, Domain 1"/>
    <property type="match status" value="1"/>
</dbReference>
<protein>
    <submittedName>
        <fullName evidence="6">Peptide ABC transporter substrate-binding protein</fullName>
    </submittedName>
</protein>
<dbReference type="InterPro" id="IPR006311">
    <property type="entry name" value="TAT_signal"/>
</dbReference>
<feature type="domain" description="Solute-binding protein family 5" evidence="5">
    <location>
        <begin position="92"/>
        <end position="439"/>
    </location>
</feature>
<dbReference type="PROSITE" id="PS51318">
    <property type="entry name" value="TAT"/>
    <property type="match status" value="1"/>
</dbReference>
<dbReference type="Gene3D" id="3.10.105.10">
    <property type="entry name" value="Dipeptide-binding Protein, Domain 3"/>
    <property type="match status" value="1"/>
</dbReference>
<dbReference type="Proteomes" id="UP000035444">
    <property type="component" value="Unassembled WGS sequence"/>
</dbReference>
<dbReference type="AlphaFoldDB" id="A0A0H2MGT4"/>
<dbReference type="Pfam" id="PF00496">
    <property type="entry name" value="SBP_bac_5"/>
    <property type="match status" value="1"/>
</dbReference>
<keyword evidence="4" id="KW-0732">Signal</keyword>
<evidence type="ECO:0000259" key="5">
    <source>
        <dbReference type="Pfam" id="PF00496"/>
    </source>
</evidence>
<dbReference type="GO" id="GO:1904680">
    <property type="term" value="F:peptide transmembrane transporter activity"/>
    <property type="evidence" value="ECO:0007669"/>
    <property type="project" value="TreeGrafter"/>
</dbReference>
<dbReference type="InterPro" id="IPR039424">
    <property type="entry name" value="SBP_5"/>
</dbReference>
<evidence type="ECO:0000256" key="2">
    <source>
        <dbReference type="ARBA" id="ARBA00005695"/>
    </source>
</evidence>
<dbReference type="InterPro" id="IPR030678">
    <property type="entry name" value="Peptide/Ni-bd"/>
</dbReference>
<dbReference type="STRING" id="1489064.WH96_04425"/>
<dbReference type="GO" id="GO:0043190">
    <property type="term" value="C:ATP-binding cassette (ABC) transporter complex"/>
    <property type="evidence" value="ECO:0007669"/>
    <property type="project" value="InterPro"/>
</dbReference>
<evidence type="ECO:0000256" key="3">
    <source>
        <dbReference type="ARBA" id="ARBA00022448"/>
    </source>
</evidence>